<dbReference type="PROSITE" id="PS50126">
    <property type="entry name" value="S1"/>
    <property type="match status" value="1"/>
</dbReference>
<feature type="domain" description="S1 motif" evidence="4">
    <location>
        <begin position="78"/>
        <end position="157"/>
    </location>
</feature>
<sequence>MQPLTNDNMFAVPGMELCEQGNFSIGLGCYLSQQKIYASLWGRVSVQATGDTNSVLIQVQPVTTHKQRNTCNRVPEVGNLVIGKVFKVTWRAVIVEIFATEEQLLEYTFRGVIRLPDVTTTSSDKIDLHNCFRTGDIIRAQVISLGDPQAYYLSTSRSCDGVIYATSSAGYPMEPFNENQMICTKTQAKEYRKVGFGSK</sequence>
<dbReference type="OrthoDB" id="440760at2759"/>
<dbReference type="Pfam" id="PF10447">
    <property type="entry name" value="EXOSC1"/>
    <property type="match status" value="1"/>
</dbReference>
<evidence type="ECO:0000313" key="5">
    <source>
        <dbReference type="EMBL" id="GJQ11596.1"/>
    </source>
</evidence>
<evidence type="ECO:0000256" key="1">
    <source>
        <dbReference type="ARBA" id="ARBA00004604"/>
    </source>
</evidence>
<dbReference type="SUPFAM" id="SSF110324">
    <property type="entry name" value="Ribosomal L27 protein-like"/>
    <property type="match status" value="1"/>
</dbReference>
<dbReference type="InterPro" id="IPR039771">
    <property type="entry name" value="Csl4"/>
</dbReference>
<dbReference type="GO" id="GO:0006396">
    <property type="term" value="P:RNA processing"/>
    <property type="evidence" value="ECO:0007669"/>
    <property type="project" value="InterPro"/>
</dbReference>
<dbReference type="EMBL" id="BQMJ01000025">
    <property type="protein sequence ID" value="GJQ11596.1"/>
    <property type="molecule type" value="Genomic_DNA"/>
</dbReference>
<dbReference type="InterPro" id="IPR012340">
    <property type="entry name" value="NA-bd_OB-fold"/>
</dbReference>
<accession>A0A9C7PXE1</accession>
<gene>
    <name evidence="5" type="ORF">GpartN1_g3387.t1</name>
</gene>
<evidence type="ECO:0000259" key="4">
    <source>
        <dbReference type="PROSITE" id="PS50126"/>
    </source>
</evidence>
<dbReference type="PANTHER" id="PTHR12686">
    <property type="entry name" value="3'-5' EXORIBONUCLEASE CSL4-RELATED"/>
    <property type="match status" value="1"/>
</dbReference>
<reference evidence="5" key="2">
    <citation type="submission" date="2022-01" db="EMBL/GenBank/DDBJ databases">
        <authorList>
            <person name="Hirooka S."/>
            <person name="Miyagishima S.Y."/>
        </authorList>
    </citation>
    <scope>NUCLEOTIDE SEQUENCE</scope>
    <source>
        <strain evidence="5">NBRC 102759</strain>
    </source>
</reference>
<dbReference type="SUPFAM" id="SSF50249">
    <property type="entry name" value="Nucleic acid-binding proteins"/>
    <property type="match status" value="1"/>
</dbReference>
<dbReference type="Proteomes" id="UP001061958">
    <property type="component" value="Unassembled WGS sequence"/>
</dbReference>
<dbReference type="Gene3D" id="2.40.50.100">
    <property type="match status" value="1"/>
</dbReference>
<dbReference type="AlphaFoldDB" id="A0A9C7PXE1"/>
<evidence type="ECO:0000256" key="3">
    <source>
        <dbReference type="ARBA" id="ARBA00022835"/>
    </source>
</evidence>
<comment type="caution">
    <text evidence="5">The sequence shown here is derived from an EMBL/GenBank/DDBJ whole genome shotgun (WGS) entry which is preliminary data.</text>
</comment>
<keyword evidence="6" id="KW-1185">Reference proteome</keyword>
<reference evidence="5" key="1">
    <citation type="journal article" date="2022" name="Proc. Natl. Acad. Sci. U.S.A.">
        <title>Life cycle and functional genomics of the unicellular red alga Galdieria for elucidating algal and plant evolution and industrial use.</title>
        <authorList>
            <person name="Hirooka S."/>
            <person name="Itabashi T."/>
            <person name="Ichinose T.M."/>
            <person name="Onuma R."/>
            <person name="Fujiwara T."/>
            <person name="Yamashita S."/>
            <person name="Jong L.W."/>
            <person name="Tomita R."/>
            <person name="Iwane A.H."/>
            <person name="Miyagishima S.Y."/>
        </authorList>
    </citation>
    <scope>NUCLEOTIDE SEQUENCE</scope>
    <source>
        <strain evidence="5">NBRC 102759</strain>
    </source>
</reference>
<proteinExistence type="predicted"/>
<protein>
    <recommendedName>
        <fullName evidence="4">S1 motif domain-containing protein</fullName>
    </recommendedName>
</protein>
<comment type="subcellular location">
    <subcellularLocation>
        <location evidence="1">Nucleus</location>
        <location evidence="1">Nucleolus</location>
    </subcellularLocation>
</comment>
<dbReference type="Gene3D" id="2.40.50.140">
    <property type="entry name" value="Nucleic acid-binding proteins"/>
    <property type="match status" value="1"/>
</dbReference>
<keyword evidence="2" id="KW-0963">Cytoplasm</keyword>
<dbReference type="InterPro" id="IPR003029">
    <property type="entry name" value="S1_domain"/>
</dbReference>
<organism evidence="5 6">
    <name type="scientific">Galdieria partita</name>
    <dbReference type="NCBI Taxonomy" id="83374"/>
    <lineage>
        <taxon>Eukaryota</taxon>
        <taxon>Rhodophyta</taxon>
        <taxon>Bangiophyceae</taxon>
        <taxon>Galdieriales</taxon>
        <taxon>Galdieriaceae</taxon>
        <taxon>Galdieria</taxon>
    </lineage>
</organism>
<dbReference type="GO" id="GO:0005737">
    <property type="term" value="C:cytoplasm"/>
    <property type="evidence" value="ECO:0007669"/>
    <property type="project" value="TreeGrafter"/>
</dbReference>
<dbReference type="GO" id="GO:0005730">
    <property type="term" value="C:nucleolus"/>
    <property type="evidence" value="ECO:0007669"/>
    <property type="project" value="UniProtKB-SubCell"/>
</dbReference>
<dbReference type="GO" id="GO:0000176">
    <property type="term" value="C:nuclear exosome (RNase complex)"/>
    <property type="evidence" value="ECO:0007669"/>
    <property type="project" value="TreeGrafter"/>
</dbReference>
<evidence type="ECO:0000256" key="2">
    <source>
        <dbReference type="ARBA" id="ARBA00022490"/>
    </source>
</evidence>
<dbReference type="GO" id="GO:0003723">
    <property type="term" value="F:RNA binding"/>
    <property type="evidence" value="ECO:0007669"/>
    <property type="project" value="InterPro"/>
</dbReference>
<dbReference type="InterPro" id="IPR019495">
    <property type="entry name" value="EXOSC1_C"/>
</dbReference>
<name>A0A9C7PXE1_9RHOD</name>
<evidence type="ECO:0000313" key="6">
    <source>
        <dbReference type="Proteomes" id="UP001061958"/>
    </source>
</evidence>
<keyword evidence="3" id="KW-0271">Exosome</keyword>
<dbReference type="PANTHER" id="PTHR12686:SF8">
    <property type="entry name" value="EXOSOME COMPLEX COMPONENT CSL4"/>
    <property type="match status" value="1"/>
</dbReference>